<feature type="region of interest" description="Disordered" evidence="1">
    <location>
        <begin position="493"/>
        <end position="522"/>
    </location>
</feature>
<proteinExistence type="predicted"/>
<sequence>MEREFCIVCALPFSVRPAAPFHVSVFVTPRIDAAEDGTPLREFPLFRDWAGAVKQRARIELFDQVGPIDAVPLLDPIDPALWKRMFGPATPVRPNRLPQWQDRQWRSFDTRTVSTLAKALHVATTLASPTAPPAVRDHPLTEAVLEIAHDYQRTEVFGHERRQVYDESLMTAQLDDIVENASLERWSDMPGGIDTAAGLGELVRRMAVELHRARRFYERPESQGAYRERPDPDAVATPLPAPEPEFHERCAMLGDHPELLRRLGLVVDLQADVRRLLDSQWLSARITVDGRVVSEGNQVLCQSTEDGALVTVPAGADWAQGALRLGNEDRFTVLDVDADGSAIKTERFLWTIPRLVKVEDNGNPADAATPALRANGLTVARTGQALDTKRRLGRQTQLQTDLVDAGVSSLHTEDVTRGLRVEVWDDTVGRWASLHRRRTDVFVKGAGKVIDDLEEDAFIQGTAAHETPGVADSPVHVHEAVFGWEGWSLAAPRPGKRIRNDGPDEVVEDVPDDPGPGERPPHPVRFTHAVAPGTLPRLRFGRSYAFRAWGVDLAGNSRAHELNPQPLPPRADVASALAAALPADGAATEAATLWADPLRLATHGLLERRRLEAARTPDQPQVELPDQLQALLGARLRDRRLSPATPPVGPQMARVSRRALVAEVTAASLADPAQPMLADPSARSVDSLTALAASQLVAHVLPGGIAERAVAALDTVTRLRPFLRWDPVPPPAVVPRRRYTEGESLRVLVVRSGVTQDPDTLAITVTDPAAYAAQVRTDHPDLDLDYAATSQRHLAPPKTSQMEAELHGMFDPGIGPASATDRQAMLGWAIAEDGSFLDVDRADLEHPGQRLGQPGVRLEGTPTTAVEDPATRMLPLQPGVPPLPGQYVVHDTDELSLPYLPDPMALGVSVVFPEAGLDRRIPFPFGGEGFTAAYLGSWPEKQPFRFVLEGADQLGAAVRGRVMRLRLPAGDQQRFRLSSSLDRETLRLFGLWRSLAPAVQADHDVQEAAADGWLWGLTPSEDVLLVHAVPRPLEAPRPTLTRPQRVRGQSWVALSGGVDVHGPSTDSLIAEASWTDPVDDLTQGRWRLQPNNAIAFQVPIGPAEDIAGLGLVTAQITLPGFEDLMLHQAIHQLPDTRHRDVSYRFRATSRFREYFHPDLQQPLQPGDDGYSVVGAPVLVDVPSSAPPAAPIVHSVLPLFRWDEGAEAEQPMGVRHTRRSGVRIYLERPWFSSGDGELVGVLLAPPGTGDAFEPAGEDGSGFPFVSKVGADPVWRSAPVPRRALDFLALDNLLHQIGVDDRQLPGRPVAAPVLLPLDSVPGRPQVQVVPYRPQYNDERGLWYVDVAIDPGTAFWPFVRLAVARYQPSSVNGCHLSAPVRCDFVQVTPERSTTVSRTDDTHVRVVVSGTIGVRGAEGPVRFRPPPAAEIGANRSVIARLQRRDPVIDTDLGWETVATTVLQVRAVDEGAAQAAWVGELDAGTTIPLRRPALPGAAPEARWRVTVEEWERFAGDPLSPLESGPVIAPLPRTEQRLVYADEVLL</sequence>
<organism evidence="2 3">
    <name type="scientific">Nocardioides mesophilus</name>
    <dbReference type="NCBI Taxonomy" id="433659"/>
    <lineage>
        <taxon>Bacteria</taxon>
        <taxon>Bacillati</taxon>
        <taxon>Actinomycetota</taxon>
        <taxon>Actinomycetes</taxon>
        <taxon>Propionibacteriales</taxon>
        <taxon>Nocardioidaceae</taxon>
        <taxon>Nocardioides</taxon>
    </lineage>
</organism>
<evidence type="ECO:0000313" key="2">
    <source>
        <dbReference type="EMBL" id="QNN52377.1"/>
    </source>
</evidence>
<dbReference type="KEGG" id="nmes:H9L09_18145"/>
<gene>
    <name evidence="2" type="ORF">H9L09_18145</name>
</gene>
<feature type="compositionally biased region" description="Acidic residues" evidence="1">
    <location>
        <begin position="503"/>
        <end position="512"/>
    </location>
</feature>
<keyword evidence="3" id="KW-1185">Reference proteome</keyword>
<protein>
    <submittedName>
        <fullName evidence="2">Uncharacterized protein</fullName>
    </submittedName>
</protein>
<evidence type="ECO:0000313" key="3">
    <source>
        <dbReference type="Proteomes" id="UP000515947"/>
    </source>
</evidence>
<evidence type="ECO:0000256" key="1">
    <source>
        <dbReference type="SAM" id="MobiDB-lite"/>
    </source>
</evidence>
<accession>A0A7G9R9V2</accession>
<dbReference type="Proteomes" id="UP000515947">
    <property type="component" value="Chromosome"/>
</dbReference>
<dbReference type="RefSeq" id="WP_187578219.1">
    <property type="nucleotide sequence ID" value="NZ_CP060713.1"/>
</dbReference>
<name>A0A7G9R9V2_9ACTN</name>
<dbReference type="EMBL" id="CP060713">
    <property type="protein sequence ID" value="QNN52377.1"/>
    <property type="molecule type" value="Genomic_DNA"/>
</dbReference>
<reference evidence="2 3" key="1">
    <citation type="submission" date="2020-08" db="EMBL/GenBank/DDBJ databases">
        <title>Genome sequence of Nocardioides mesophilus KACC 16243T.</title>
        <authorList>
            <person name="Hyun D.-W."/>
            <person name="Bae J.-W."/>
        </authorList>
    </citation>
    <scope>NUCLEOTIDE SEQUENCE [LARGE SCALE GENOMIC DNA]</scope>
    <source>
        <strain evidence="2 3">KACC 16243</strain>
    </source>
</reference>